<feature type="transmembrane region" description="Helical" evidence="1">
    <location>
        <begin position="12"/>
        <end position="29"/>
    </location>
</feature>
<accession>A0A382N7L1</accession>
<keyword evidence="1" id="KW-1133">Transmembrane helix</keyword>
<dbReference type="AlphaFoldDB" id="A0A382N7L1"/>
<evidence type="ECO:0000256" key="1">
    <source>
        <dbReference type="SAM" id="Phobius"/>
    </source>
</evidence>
<organism evidence="2">
    <name type="scientific">marine metagenome</name>
    <dbReference type="NCBI Taxonomy" id="408172"/>
    <lineage>
        <taxon>unclassified sequences</taxon>
        <taxon>metagenomes</taxon>
        <taxon>ecological metagenomes</taxon>
    </lineage>
</organism>
<dbReference type="EMBL" id="UINC01098015">
    <property type="protein sequence ID" value="SVC56197.1"/>
    <property type="molecule type" value="Genomic_DNA"/>
</dbReference>
<protein>
    <submittedName>
        <fullName evidence="2">Uncharacterized protein</fullName>
    </submittedName>
</protein>
<keyword evidence="1" id="KW-0472">Membrane</keyword>
<name>A0A382N7L1_9ZZZZ</name>
<sequence length="62" mass="7074">MFKNLDYRIRYAIGIVFIMGSLFGGLVGYDLKSVGQQYNHIWVLSIVALYAGIDWISKAMEK</sequence>
<gene>
    <name evidence="2" type="ORF">METZ01_LOCUS309051</name>
</gene>
<reference evidence="2" key="1">
    <citation type="submission" date="2018-05" db="EMBL/GenBank/DDBJ databases">
        <authorList>
            <person name="Lanie J.A."/>
            <person name="Ng W.-L."/>
            <person name="Kazmierczak K.M."/>
            <person name="Andrzejewski T.M."/>
            <person name="Davidsen T.M."/>
            <person name="Wayne K.J."/>
            <person name="Tettelin H."/>
            <person name="Glass J.I."/>
            <person name="Rusch D."/>
            <person name="Podicherti R."/>
            <person name="Tsui H.-C.T."/>
            <person name="Winkler M.E."/>
        </authorList>
    </citation>
    <scope>NUCLEOTIDE SEQUENCE</scope>
</reference>
<feature type="transmembrane region" description="Helical" evidence="1">
    <location>
        <begin position="41"/>
        <end position="57"/>
    </location>
</feature>
<evidence type="ECO:0000313" key="2">
    <source>
        <dbReference type="EMBL" id="SVC56197.1"/>
    </source>
</evidence>
<keyword evidence="1" id="KW-0812">Transmembrane</keyword>
<proteinExistence type="predicted"/>